<proteinExistence type="predicted"/>
<dbReference type="EMBL" id="BGPR01075854">
    <property type="protein sequence ID" value="GBL57650.1"/>
    <property type="molecule type" value="Genomic_DNA"/>
</dbReference>
<keyword evidence="5" id="KW-1185">Reference proteome</keyword>
<evidence type="ECO:0000313" key="5">
    <source>
        <dbReference type="Proteomes" id="UP000499080"/>
    </source>
</evidence>
<name>A0A4Y1ZMM3_ARAVE</name>
<dbReference type="EMBL" id="BGPR01075896">
    <property type="protein sequence ID" value="GBL57871.1"/>
    <property type="molecule type" value="Genomic_DNA"/>
</dbReference>
<dbReference type="Proteomes" id="UP000499080">
    <property type="component" value="Unassembled WGS sequence"/>
</dbReference>
<evidence type="ECO:0000313" key="3">
    <source>
        <dbReference type="EMBL" id="GBL57707.1"/>
    </source>
</evidence>
<comment type="caution">
    <text evidence="2">The sequence shown here is derived from an EMBL/GenBank/DDBJ whole genome shotgun (WGS) entry which is preliminary data.</text>
</comment>
<reference evidence="2 5" key="1">
    <citation type="journal article" date="2019" name="Sci. Rep.">
        <title>Orb-weaving spider Araneus ventricosus genome elucidates the spidroin gene catalogue.</title>
        <authorList>
            <person name="Kono N."/>
            <person name="Nakamura H."/>
            <person name="Ohtoshi R."/>
            <person name="Moran D.A.P."/>
            <person name="Shinohara A."/>
            <person name="Yoshida Y."/>
            <person name="Fujiwara M."/>
            <person name="Mori M."/>
            <person name="Tomita M."/>
            <person name="Arakawa K."/>
        </authorList>
    </citation>
    <scope>NUCLEOTIDE SEQUENCE [LARGE SCALE GENOMIC DNA]</scope>
</reference>
<dbReference type="AlphaFoldDB" id="A0A4Y1ZMM3"/>
<sequence>MVVAWWEGLSFESKSHWLETQFNQRSAVFVGLIYIRFIGGKASPAGVVRKFGDLSTDSCVVLVIRPRFQITRFIPKETSCSFLKKGLSNL</sequence>
<dbReference type="EMBL" id="BGPR01075857">
    <property type="protein sequence ID" value="GBL57670.1"/>
    <property type="molecule type" value="Genomic_DNA"/>
</dbReference>
<evidence type="ECO:0000313" key="4">
    <source>
        <dbReference type="EMBL" id="GBL57871.1"/>
    </source>
</evidence>
<evidence type="ECO:0000313" key="1">
    <source>
        <dbReference type="EMBL" id="GBL57650.1"/>
    </source>
</evidence>
<accession>A0A4Y1ZMM3</accession>
<organism evidence="2 5">
    <name type="scientific">Araneus ventricosus</name>
    <name type="common">Orbweaver spider</name>
    <name type="synonym">Epeira ventricosa</name>
    <dbReference type="NCBI Taxonomy" id="182803"/>
    <lineage>
        <taxon>Eukaryota</taxon>
        <taxon>Metazoa</taxon>
        <taxon>Ecdysozoa</taxon>
        <taxon>Arthropoda</taxon>
        <taxon>Chelicerata</taxon>
        <taxon>Arachnida</taxon>
        <taxon>Araneae</taxon>
        <taxon>Araneomorphae</taxon>
        <taxon>Entelegynae</taxon>
        <taxon>Araneoidea</taxon>
        <taxon>Araneidae</taxon>
        <taxon>Araneus</taxon>
    </lineage>
</organism>
<dbReference type="EMBL" id="BGPR01075865">
    <property type="protein sequence ID" value="GBL57707.1"/>
    <property type="molecule type" value="Genomic_DNA"/>
</dbReference>
<evidence type="ECO:0000313" key="2">
    <source>
        <dbReference type="EMBL" id="GBL57670.1"/>
    </source>
</evidence>
<protein>
    <submittedName>
        <fullName evidence="2">Uncharacterized protein</fullName>
    </submittedName>
</protein>
<gene>
    <name evidence="4" type="ORF">AVEN_118474_1</name>
    <name evidence="2" type="ORF">AVEN_133894_1</name>
    <name evidence="1" type="ORF">AVEN_273747_1</name>
    <name evidence="3" type="ORF">AVEN_50214_1</name>
</gene>